<dbReference type="EMBL" id="MGFE01000020">
    <property type="protein sequence ID" value="OGL98505.1"/>
    <property type="molecule type" value="Genomic_DNA"/>
</dbReference>
<dbReference type="Proteomes" id="UP000176501">
    <property type="component" value="Unassembled WGS sequence"/>
</dbReference>
<feature type="domain" description="Glycosyltransferase 2-like" evidence="1">
    <location>
        <begin position="5"/>
        <end position="130"/>
    </location>
</feature>
<dbReference type="Pfam" id="PF00535">
    <property type="entry name" value="Glycos_transf_2"/>
    <property type="match status" value="1"/>
</dbReference>
<comment type="caution">
    <text evidence="2">The sequence shown here is derived from an EMBL/GenBank/DDBJ whole genome shotgun (WGS) entry which is preliminary data.</text>
</comment>
<evidence type="ECO:0000313" key="2">
    <source>
        <dbReference type="EMBL" id="OGL98505.1"/>
    </source>
</evidence>
<evidence type="ECO:0000313" key="3">
    <source>
        <dbReference type="Proteomes" id="UP000176501"/>
    </source>
</evidence>
<dbReference type="AlphaFoldDB" id="A0A1F7W6R9"/>
<protein>
    <recommendedName>
        <fullName evidence="1">Glycosyltransferase 2-like domain-containing protein</fullName>
    </recommendedName>
</protein>
<name>A0A1F7W6R9_9BACT</name>
<proteinExistence type="predicted"/>
<dbReference type="InterPro" id="IPR050834">
    <property type="entry name" value="Glycosyltransf_2"/>
</dbReference>
<dbReference type="PANTHER" id="PTHR43685:SF2">
    <property type="entry name" value="GLYCOSYLTRANSFERASE 2-LIKE DOMAIN-CONTAINING PROTEIN"/>
    <property type="match status" value="1"/>
</dbReference>
<dbReference type="PANTHER" id="PTHR43685">
    <property type="entry name" value="GLYCOSYLTRANSFERASE"/>
    <property type="match status" value="1"/>
</dbReference>
<gene>
    <name evidence="2" type="ORF">A2304_02320</name>
</gene>
<reference evidence="2 3" key="1">
    <citation type="journal article" date="2016" name="Nat. Commun.">
        <title>Thousands of microbial genomes shed light on interconnected biogeochemical processes in an aquifer system.</title>
        <authorList>
            <person name="Anantharaman K."/>
            <person name="Brown C.T."/>
            <person name="Hug L.A."/>
            <person name="Sharon I."/>
            <person name="Castelle C.J."/>
            <person name="Probst A.J."/>
            <person name="Thomas B.C."/>
            <person name="Singh A."/>
            <person name="Wilkins M.J."/>
            <person name="Karaoz U."/>
            <person name="Brodie E.L."/>
            <person name="Williams K.H."/>
            <person name="Hubbard S.S."/>
            <person name="Banfield J.F."/>
        </authorList>
    </citation>
    <scope>NUCLEOTIDE SEQUENCE [LARGE SCALE GENOMIC DNA]</scope>
</reference>
<dbReference type="SUPFAM" id="SSF53448">
    <property type="entry name" value="Nucleotide-diphospho-sugar transferases"/>
    <property type="match status" value="1"/>
</dbReference>
<accession>A0A1F7W6R9</accession>
<evidence type="ECO:0000259" key="1">
    <source>
        <dbReference type="Pfam" id="PF00535"/>
    </source>
</evidence>
<dbReference type="CDD" id="cd00761">
    <property type="entry name" value="Glyco_tranf_GTA_type"/>
    <property type="match status" value="1"/>
</dbReference>
<dbReference type="InterPro" id="IPR029044">
    <property type="entry name" value="Nucleotide-diphossugar_trans"/>
</dbReference>
<dbReference type="Gene3D" id="3.90.550.10">
    <property type="entry name" value="Spore Coat Polysaccharide Biosynthesis Protein SpsA, Chain A"/>
    <property type="match status" value="1"/>
</dbReference>
<sequence length="234" mass="27039">MNRLSVIIPTYQHAATIVECLNSVFAQTRVPDEVIVVNDGSTDGTEKLLERFRQRLSIITQENQGGNVARNNGCLASNGNLVIFCDADVVLHPDALEKMEQALVANPEASVAYAGFRFGWKSFRSFPFDPGRLRQMNYIHTTSLVRREHFPGFDPSIRRFQDWDVWLTMLEQGRIGTFIDEELFRVIDLDHRPAISQWRPSFLYKIPWKHFGWCPDSIQKYEEARRVISRKHGL</sequence>
<dbReference type="InterPro" id="IPR001173">
    <property type="entry name" value="Glyco_trans_2-like"/>
</dbReference>
<organism evidence="2 3">
    <name type="scientific">Candidatus Uhrbacteria bacterium RIFOXYB2_FULL_57_15</name>
    <dbReference type="NCBI Taxonomy" id="1802422"/>
    <lineage>
        <taxon>Bacteria</taxon>
        <taxon>Candidatus Uhriibacteriota</taxon>
    </lineage>
</organism>